<dbReference type="Pfam" id="PF00664">
    <property type="entry name" value="ABC_membrane"/>
    <property type="match status" value="1"/>
</dbReference>
<dbReference type="GO" id="GO:0015421">
    <property type="term" value="F:ABC-type oligopeptide transporter activity"/>
    <property type="evidence" value="ECO:0007669"/>
    <property type="project" value="TreeGrafter"/>
</dbReference>
<dbReference type="Pfam" id="PF00005">
    <property type="entry name" value="ABC_tran"/>
    <property type="match status" value="1"/>
</dbReference>
<dbReference type="RefSeq" id="WP_132108501.1">
    <property type="nucleotide sequence ID" value="NZ_SMFO01000001.1"/>
</dbReference>
<dbReference type="Proteomes" id="UP000294597">
    <property type="component" value="Unassembled WGS sequence"/>
</dbReference>
<dbReference type="EMBL" id="SMFO01000001">
    <property type="protein sequence ID" value="TDE06312.1"/>
    <property type="molecule type" value="Genomic_DNA"/>
</dbReference>
<dbReference type="InterPro" id="IPR027417">
    <property type="entry name" value="P-loop_NTPase"/>
</dbReference>
<dbReference type="SUPFAM" id="SSF52540">
    <property type="entry name" value="P-loop containing nucleoside triphosphate hydrolases"/>
    <property type="match status" value="1"/>
</dbReference>
<keyword evidence="2 5" id="KW-0812">Transmembrane</keyword>
<keyword evidence="4 5" id="KW-0472">Membrane</keyword>
<name>A0A4R5CZI6_9FLAO</name>
<organism evidence="8 9">
    <name type="scientific">Flavobacterium hiemivividum</name>
    <dbReference type="NCBI Taxonomy" id="2541734"/>
    <lineage>
        <taxon>Bacteria</taxon>
        <taxon>Pseudomonadati</taxon>
        <taxon>Bacteroidota</taxon>
        <taxon>Flavobacteriia</taxon>
        <taxon>Flavobacteriales</taxon>
        <taxon>Flavobacteriaceae</taxon>
        <taxon>Flavobacterium</taxon>
    </lineage>
</organism>
<dbReference type="InterPro" id="IPR011527">
    <property type="entry name" value="ABC1_TM_dom"/>
</dbReference>
<feature type="transmembrane region" description="Helical" evidence="5">
    <location>
        <begin position="246"/>
        <end position="265"/>
    </location>
</feature>
<dbReference type="PANTHER" id="PTHR43394">
    <property type="entry name" value="ATP-DEPENDENT PERMEASE MDL1, MITOCHONDRIAL"/>
    <property type="match status" value="1"/>
</dbReference>
<dbReference type="PANTHER" id="PTHR43394:SF4">
    <property type="entry name" value="TOXIN SECRETION ABC TRANSPORTER ATP-BINDING PROTEIN"/>
    <property type="match status" value="1"/>
</dbReference>
<evidence type="ECO:0000259" key="6">
    <source>
        <dbReference type="PROSITE" id="PS50893"/>
    </source>
</evidence>
<accession>A0A4R5CZI6</accession>
<keyword evidence="8" id="KW-0067">ATP-binding</keyword>
<evidence type="ECO:0000313" key="8">
    <source>
        <dbReference type="EMBL" id="TDE06312.1"/>
    </source>
</evidence>
<evidence type="ECO:0000256" key="4">
    <source>
        <dbReference type="ARBA" id="ARBA00023136"/>
    </source>
</evidence>
<dbReference type="InterPro" id="IPR036640">
    <property type="entry name" value="ABC1_TM_sf"/>
</dbReference>
<evidence type="ECO:0000256" key="1">
    <source>
        <dbReference type="ARBA" id="ARBA00004651"/>
    </source>
</evidence>
<evidence type="ECO:0000256" key="2">
    <source>
        <dbReference type="ARBA" id="ARBA00022692"/>
    </source>
</evidence>
<feature type="transmembrane region" description="Helical" evidence="5">
    <location>
        <begin position="156"/>
        <end position="176"/>
    </location>
</feature>
<keyword evidence="3 5" id="KW-1133">Transmembrane helix</keyword>
<dbReference type="GO" id="GO:0016887">
    <property type="term" value="F:ATP hydrolysis activity"/>
    <property type="evidence" value="ECO:0007669"/>
    <property type="project" value="InterPro"/>
</dbReference>
<dbReference type="Gene3D" id="1.20.1560.10">
    <property type="entry name" value="ABC transporter type 1, transmembrane domain"/>
    <property type="match status" value="1"/>
</dbReference>
<dbReference type="GO" id="GO:0005524">
    <property type="term" value="F:ATP binding"/>
    <property type="evidence" value="ECO:0007669"/>
    <property type="project" value="UniProtKB-KW"/>
</dbReference>
<sequence>MTPLQRLYNLLKLDKKDVTQLIFYAIIAGLVSLSLPLGIQAIINFIQSGRVSASWIVLIILVVFGVALVGLLSLMQLRITENLQQKIFVRSSFEFAARLPKIKFEELYYNYPPELANRFFDTLTVQKGTSKLLLDFSAALLQIVFGIILLSLYHPFFIIFGVLLVFLLYFIFKFSYNSGLKTSLKESKYKYKVASWLQEIARNNYSFRNELNFTFALEKNDELVATYIDHREKHFNIIKRQFTQLIFFKIIITAGLLSVGGYLVLSQEMNIGQFVAAEIIILLVINSVEKIIIGLETFYDVLTSVEKIGQVTDMNLEEESINPVPNCFTEITLETENLCFHFPDSDRTILNTITLKIEQGEKISLDGENASGKTTLIRVLSGLMQPTSGSLFINDDTFQKIDLKQYRSQIGSIIKGEALFEGTILENIAFNDKTITQEDLKWAIDAVQLTTLIKTFPNGLNTKVFPEGRQLSSSNAQKILLARSIIHKPKILFYEDPTDAMDEKVANEIIDFITSDKNNWTIIVSSKNPYWKTKSTRNITMQNGQVLLDTKKQKDA</sequence>
<feature type="transmembrane region" description="Helical" evidence="5">
    <location>
        <begin position="132"/>
        <end position="150"/>
    </location>
</feature>
<gene>
    <name evidence="8" type="ORF">E0F98_01460</name>
</gene>
<feature type="domain" description="ABC transmembrane type-1" evidence="7">
    <location>
        <begin position="21"/>
        <end position="300"/>
    </location>
</feature>
<dbReference type="Gene3D" id="3.40.50.300">
    <property type="entry name" value="P-loop containing nucleotide triphosphate hydrolases"/>
    <property type="match status" value="1"/>
</dbReference>
<feature type="transmembrane region" description="Helical" evidence="5">
    <location>
        <begin position="21"/>
        <end position="43"/>
    </location>
</feature>
<evidence type="ECO:0000256" key="5">
    <source>
        <dbReference type="SAM" id="Phobius"/>
    </source>
</evidence>
<evidence type="ECO:0000313" key="9">
    <source>
        <dbReference type="Proteomes" id="UP000294597"/>
    </source>
</evidence>
<evidence type="ECO:0000256" key="3">
    <source>
        <dbReference type="ARBA" id="ARBA00022989"/>
    </source>
</evidence>
<dbReference type="PROSITE" id="PS50893">
    <property type="entry name" value="ABC_TRANSPORTER_2"/>
    <property type="match status" value="1"/>
</dbReference>
<proteinExistence type="predicted"/>
<feature type="transmembrane region" description="Helical" evidence="5">
    <location>
        <begin position="55"/>
        <end position="77"/>
    </location>
</feature>
<evidence type="ECO:0000259" key="7">
    <source>
        <dbReference type="PROSITE" id="PS50929"/>
    </source>
</evidence>
<comment type="subcellular location">
    <subcellularLocation>
        <location evidence="1">Cell membrane</location>
        <topology evidence="1">Multi-pass membrane protein</topology>
    </subcellularLocation>
</comment>
<dbReference type="InterPro" id="IPR039421">
    <property type="entry name" value="Type_1_exporter"/>
</dbReference>
<dbReference type="PROSITE" id="PS50929">
    <property type="entry name" value="ABC_TM1F"/>
    <property type="match status" value="1"/>
</dbReference>
<reference evidence="8 9" key="1">
    <citation type="submission" date="2019-03" db="EMBL/GenBank/DDBJ databases">
        <title>Flavobacterium TSA-D2 sp. nov., isolated from arctic soil.</title>
        <authorList>
            <person name="Chaudhary D.K."/>
        </authorList>
    </citation>
    <scope>NUCLEOTIDE SEQUENCE [LARGE SCALE GENOMIC DNA]</scope>
    <source>
        <strain evidence="8 9">TSA-D2</strain>
    </source>
</reference>
<feature type="domain" description="ABC transporter" evidence="6">
    <location>
        <begin position="333"/>
        <end position="556"/>
    </location>
</feature>
<dbReference type="InterPro" id="IPR003439">
    <property type="entry name" value="ABC_transporter-like_ATP-bd"/>
</dbReference>
<dbReference type="AlphaFoldDB" id="A0A4R5CZI6"/>
<protein>
    <submittedName>
        <fullName evidence="8">ATP-binding cassette domain-containing protein</fullName>
    </submittedName>
</protein>
<keyword evidence="8" id="KW-0547">Nucleotide-binding</keyword>
<comment type="caution">
    <text evidence="8">The sequence shown here is derived from an EMBL/GenBank/DDBJ whole genome shotgun (WGS) entry which is preliminary data.</text>
</comment>
<keyword evidence="9" id="KW-1185">Reference proteome</keyword>
<dbReference type="SUPFAM" id="SSF90123">
    <property type="entry name" value="ABC transporter transmembrane region"/>
    <property type="match status" value="1"/>
</dbReference>
<dbReference type="GO" id="GO:0005886">
    <property type="term" value="C:plasma membrane"/>
    <property type="evidence" value="ECO:0007669"/>
    <property type="project" value="UniProtKB-SubCell"/>
</dbReference>